<sequence length="277" mass="28631">MEILAITAGLAAGATGCSGRGAAAEGVNGAGGDPVAVLRQAAGALREAGSSKASTSMEMATGGTRVTIRGKGVYDYRRRLGQLTVVLPEDPAGTPEHRPITELLAPGALFMKNRGAGVPADKWVRVETASLSDGNLVTGGVTDPYAAAEVLRGTRTATYLGREEVGGIAVRHYRGTADLSRAAAAASADDREPLRAAAKGFATPAVPFDAYLDDLGRVRKLRQHFSFVNGREKTPVAVASTTLLYDFGAAADVRLPSPRDIYAGRIAESGAGSRTVH</sequence>
<dbReference type="SUPFAM" id="SSF89392">
    <property type="entry name" value="Prokaryotic lipoproteins and lipoprotein localization factors"/>
    <property type="match status" value="1"/>
</dbReference>
<evidence type="ECO:0000313" key="1">
    <source>
        <dbReference type="EMBL" id="AGS70433.1"/>
    </source>
</evidence>
<dbReference type="KEGG" id="sci:B446_18085"/>
<dbReference type="InterPro" id="IPR029046">
    <property type="entry name" value="LolA/LolB/LppX"/>
</dbReference>
<organism evidence="1 2">
    <name type="scientific">Streptomyces collinus (strain DSM 40733 / Tue 365)</name>
    <dbReference type="NCBI Taxonomy" id="1214242"/>
    <lineage>
        <taxon>Bacteria</taxon>
        <taxon>Bacillati</taxon>
        <taxon>Actinomycetota</taxon>
        <taxon>Actinomycetes</taxon>
        <taxon>Kitasatosporales</taxon>
        <taxon>Streptomycetaceae</taxon>
        <taxon>Streptomyces</taxon>
    </lineage>
</organism>
<dbReference type="PATRIC" id="fig|1214242.5.peg.3706"/>
<keyword evidence="2" id="KW-1185">Reference proteome</keyword>
<accession>S5UTF2</accession>
<name>S5UTF2_STRC3</name>
<protein>
    <submittedName>
        <fullName evidence="1">Lipoprotein</fullName>
    </submittedName>
</protein>
<dbReference type="STRING" id="1214242.B446_18085"/>
<dbReference type="Proteomes" id="UP000015423">
    <property type="component" value="Chromosome"/>
</dbReference>
<dbReference type="Gene3D" id="2.50.20.20">
    <property type="match status" value="1"/>
</dbReference>
<evidence type="ECO:0000313" key="2">
    <source>
        <dbReference type="Proteomes" id="UP000015423"/>
    </source>
</evidence>
<reference evidence="2" key="1">
    <citation type="submission" date="2012-10" db="EMBL/GenBank/DDBJ databases">
        <title>The complete genome sequence of Streptomyces collinus Tu 365.</title>
        <authorList>
            <person name="Ruckert C."/>
            <person name="Szczepanowski R."/>
            <person name="Goesmann A."/>
            <person name="Pross E.K."/>
            <person name="Musiol E.M."/>
            <person name="Blin K."/>
            <person name="Wohlleben W."/>
            <person name="Puhler A."/>
            <person name="Weber T."/>
            <person name="Kalinowski J."/>
        </authorList>
    </citation>
    <scope>NUCLEOTIDE SEQUENCE [LARGE SCALE GENOMIC DNA]</scope>
    <source>
        <strain evidence="2">DSM 40733 / Tue 365</strain>
    </source>
</reference>
<dbReference type="AlphaFoldDB" id="S5UTF2"/>
<reference evidence="1 2" key="2">
    <citation type="journal article" date="2013" name="J. Biotechnol.">
        <title>Complete genome sequence of the kirromycin producer Streptomyces collinus Tu 365 consisting of a linear chromosome and two linear plasmids.</title>
        <authorList>
            <person name="Ruckert C."/>
            <person name="Szczepanowski R."/>
            <person name="Albersmeier A."/>
            <person name="Goesmann A."/>
            <person name="Iftime D."/>
            <person name="Musiol E.M."/>
            <person name="Blin K."/>
            <person name="Wohlleben W."/>
            <person name="Puhler A."/>
            <person name="Kalinowski J."/>
            <person name="Weber T."/>
        </authorList>
    </citation>
    <scope>NUCLEOTIDE SEQUENCE [LARGE SCALE GENOMIC DNA]</scope>
    <source>
        <strain evidence="2">DSM 40733 / Tue 365</strain>
    </source>
</reference>
<dbReference type="EMBL" id="CP006259">
    <property type="protein sequence ID" value="AGS70433.1"/>
    <property type="molecule type" value="Genomic_DNA"/>
</dbReference>
<keyword evidence="1" id="KW-0449">Lipoprotein</keyword>
<dbReference type="HOGENOM" id="CLU_066641_0_0_11"/>
<proteinExistence type="predicted"/>
<dbReference type="eggNOG" id="ENOG50333DA">
    <property type="taxonomic scope" value="Bacteria"/>
</dbReference>
<gene>
    <name evidence="1" type="ORF">B446_18085</name>
</gene>